<protein>
    <submittedName>
        <fullName evidence="1">Uncharacterized protein</fullName>
    </submittedName>
</protein>
<evidence type="ECO:0000313" key="2">
    <source>
        <dbReference type="Proteomes" id="UP000824782"/>
    </source>
</evidence>
<accession>A0AAV6ZGK4</accession>
<dbReference type="EMBL" id="WNYA01001022">
    <property type="protein sequence ID" value="KAG8546584.1"/>
    <property type="molecule type" value="Genomic_DNA"/>
</dbReference>
<comment type="caution">
    <text evidence="1">The sequence shown here is derived from an EMBL/GenBank/DDBJ whole genome shotgun (WGS) entry which is preliminary data.</text>
</comment>
<gene>
    <name evidence="1" type="ORF">GDO81_018577</name>
</gene>
<proteinExistence type="predicted"/>
<reference evidence="1" key="1">
    <citation type="thesis" date="2020" institute="ProQuest LLC" country="789 East Eisenhower Parkway, Ann Arbor, MI, USA">
        <title>Comparative Genomics and Chromosome Evolution.</title>
        <authorList>
            <person name="Mudd A.B."/>
        </authorList>
    </citation>
    <scope>NUCLEOTIDE SEQUENCE</scope>
    <source>
        <strain evidence="1">237g6f4</strain>
        <tissue evidence="1">Blood</tissue>
    </source>
</reference>
<name>A0AAV6ZGK4_ENGPU</name>
<sequence length="99" mass="11574">MSFSRAITSGARLVYIITRSYLEWTGAKRNRNSLCSEHKPYCETFLLYLITRFFLCGEFQNFLLLDFEFFRDSSDILLEIVPYLVFGFKLGRGVMSGDM</sequence>
<dbReference type="AlphaFoldDB" id="A0AAV6ZGK4"/>
<keyword evidence="2" id="KW-1185">Reference proteome</keyword>
<organism evidence="1 2">
    <name type="scientific">Engystomops pustulosus</name>
    <name type="common">Tungara frog</name>
    <name type="synonym">Physalaemus pustulosus</name>
    <dbReference type="NCBI Taxonomy" id="76066"/>
    <lineage>
        <taxon>Eukaryota</taxon>
        <taxon>Metazoa</taxon>
        <taxon>Chordata</taxon>
        <taxon>Craniata</taxon>
        <taxon>Vertebrata</taxon>
        <taxon>Euteleostomi</taxon>
        <taxon>Amphibia</taxon>
        <taxon>Batrachia</taxon>
        <taxon>Anura</taxon>
        <taxon>Neobatrachia</taxon>
        <taxon>Hyloidea</taxon>
        <taxon>Leptodactylidae</taxon>
        <taxon>Leiuperinae</taxon>
        <taxon>Engystomops</taxon>
    </lineage>
</organism>
<evidence type="ECO:0000313" key="1">
    <source>
        <dbReference type="EMBL" id="KAG8546584.1"/>
    </source>
</evidence>
<dbReference type="Proteomes" id="UP000824782">
    <property type="component" value="Unassembled WGS sequence"/>
</dbReference>